<dbReference type="AlphaFoldDB" id="A0A2K3UV28"/>
<dbReference type="EC" id="3.1.-.-" evidence="8"/>
<keyword evidence="2 8" id="KW-1277">Toxin-antitoxin system</keyword>
<dbReference type="GO" id="GO:0090729">
    <property type="term" value="F:toxin activity"/>
    <property type="evidence" value="ECO:0007669"/>
    <property type="project" value="UniProtKB-KW"/>
</dbReference>
<dbReference type="HAMAP" id="MF_00265">
    <property type="entry name" value="VapC_Nob1"/>
    <property type="match status" value="1"/>
</dbReference>
<dbReference type="EMBL" id="PPPD01000001">
    <property type="protein sequence ID" value="PNY80382.1"/>
    <property type="molecule type" value="Genomic_DNA"/>
</dbReference>
<sequence>MISLDTNTVISALRPADTNHVQALAALFRERSRGLVLSPPVYSELRAGLDWPVVQSWLFLTRVFVIWEMPQAVWELAGRRQSEYIALRRGGTVPRRIAADFLIAAHAEHHGLDVMSFDRTVYDSMFTGVTLIEPT</sequence>
<feature type="binding site" evidence="8">
    <location>
        <position position="5"/>
    </location>
    <ligand>
        <name>Mg(2+)</name>
        <dbReference type="ChEBI" id="CHEBI:18420"/>
    </ligand>
</feature>
<dbReference type="OrthoDB" id="68010at2"/>
<name>A0A2K3UV28_9DEIO</name>
<dbReference type="GO" id="GO:0016787">
    <property type="term" value="F:hydrolase activity"/>
    <property type="evidence" value="ECO:0007669"/>
    <property type="project" value="UniProtKB-KW"/>
</dbReference>
<proteinExistence type="inferred from homology"/>
<dbReference type="PANTHER" id="PTHR33653">
    <property type="entry name" value="RIBONUCLEASE VAPC2"/>
    <property type="match status" value="1"/>
</dbReference>
<accession>A0A2K3UV28</accession>
<keyword evidence="11" id="KW-1185">Reference proteome</keyword>
<evidence type="ECO:0000256" key="8">
    <source>
        <dbReference type="HAMAP-Rule" id="MF_00265"/>
    </source>
</evidence>
<organism evidence="10 11">
    <name type="scientific">Deinococcus koreensis</name>
    <dbReference type="NCBI Taxonomy" id="2054903"/>
    <lineage>
        <taxon>Bacteria</taxon>
        <taxon>Thermotogati</taxon>
        <taxon>Deinococcota</taxon>
        <taxon>Deinococci</taxon>
        <taxon>Deinococcales</taxon>
        <taxon>Deinococcaceae</taxon>
        <taxon>Deinococcus</taxon>
    </lineage>
</organism>
<dbReference type="Pfam" id="PF01850">
    <property type="entry name" value="PIN"/>
    <property type="match status" value="1"/>
</dbReference>
<dbReference type="Gene3D" id="3.40.50.1010">
    <property type="entry name" value="5'-nuclease"/>
    <property type="match status" value="1"/>
</dbReference>
<feature type="domain" description="PIN" evidence="9">
    <location>
        <begin position="4"/>
        <end position="120"/>
    </location>
</feature>
<comment type="caution">
    <text evidence="10">The sequence shown here is derived from an EMBL/GenBank/DDBJ whole genome shotgun (WGS) entry which is preliminary data.</text>
</comment>
<dbReference type="GO" id="GO:0004540">
    <property type="term" value="F:RNA nuclease activity"/>
    <property type="evidence" value="ECO:0007669"/>
    <property type="project" value="InterPro"/>
</dbReference>
<gene>
    <name evidence="8" type="primary">vapC</name>
    <name evidence="10" type="ORF">CVO96_02485</name>
</gene>
<evidence type="ECO:0000256" key="4">
    <source>
        <dbReference type="ARBA" id="ARBA00022723"/>
    </source>
</evidence>
<evidence type="ECO:0000256" key="1">
    <source>
        <dbReference type="ARBA" id="ARBA00001946"/>
    </source>
</evidence>
<comment type="cofactor">
    <cofactor evidence="1 8">
        <name>Mg(2+)</name>
        <dbReference type="ChEBI" id="CHEBI:18420"/>
    </cofactor>
</comment>
<evidence type="ECO:0000256" key="6">
    <source>
        <dbReference type="ARBA" id="ARBA00022842"/>
    </source>
</evidence>
<evidence type="ECO:0000256" key="7">
    <source>
        <dbReference type="ARBA" id="ARBA00038093"/>
    </source>
</evidence>
<evidence type="ECO:0000313" key="11">
    <source>
        <dbReference type="Proteomes" id="UP000236379"/>
    </source>
</evidence>
<evidence type="ECO:0000256" key="5">
    <source>
        <dbReference type="ARBA" id="ARBA00022801"/>
    </source>
</evidence>
<keyword evidence="5 8" id="KW-0378">Hydrolase</keyword>
<comment type="similarity">
    <text evidence="7 8">Belongs to the PINc/VapC protein family.</text>
</comment>
<reference evidence="10 11" key="1">
    <citation type="submission" date="2018-01" db="EMBL/GenBank/DDBJ databases">
        <title>Deinococcus koreensis sp. nov., a radiation-resistant bacterium isolated from river water.</title>
        <authorList>
            <person name="Choi A."/>
        </authorList>
    </citation>
    <scope>NUCLEOTIDE SEQUENCE [LARGE SCALE GENOMIC DNA]</scope>
    <source>
        <strain evidence="10 11">SJW1-2</strain>
    </source>
</reference>
<keyword evidence="3 8" id="KW-0540">Nuclease</keyword>
<protein>
    <recommendedName>
        <fullName evidence="8">Ribonuclease VapC</fullName>
        <shortName evidence="8">RNase VapC</shortName>
        <ecNumber evidence="8">3.1.-.-</ecNumber>
    </recommendedName>
    <alternativeName>
        <fullName evidence="8">Toxin VapC</fullName>
    </alternativeName>
</protein>
<dbReference type="InterPro" id="IPR050556">
    <property type="entry name" value="Type_II_TA_system_RNase"/>
</dbReference>
<dbReference type="Proteomes" id="UP000236379">
    <property type="component" value="Unassembled WGS sequence"/>
</dbReference>
<keyword evidence="6 8" id="KW-0460">Magnesium</keyword>
<dbReference type="InterPro" id="IPR029060">
    <property type="entry name" value="PIN-like_dom_sf"/>
</dbReference>
<evidence type="ECO:0000256" key="3">
    <source>
        <dbReference type="ARBA" id="ARBA00022722"/>
    </source>
</evidence>
<dbReference type="PANTHER" id="PTHR33653:SF1">
    <property type="entry name" value="RIBONUCLEASE VAPC2"/>
    <property type="match status" value="1"/>
</dbReference>
<evidence type="ECO:0000259" key="9">
    <source>
        <dbReference type="Pfam" id="PF01850"/>
    </source>
</evidence>
<feature type="binding site" evidence="8">
    <location>
        <position position="100"/>
    </location>
    <ligand>
        <name>Mg(2+)</name>
        <dbReference type="ChEBI" id="CHEBI:18420"/>
    </ligand>
</feature>
<evidence type="ECO:0000256" key="2">
    <source>
        <dbReference type="ARBA" id="ARBA00022649"/>
    </source>
</evidence>
<dbReference type="SUPFAM" id="SSF88723">
    <property type="entry name" value="PIN domain-like"/>
    <property type="match status" value="1"/>
</dbReference>
<dbReference type="RefSeq" id="WP_103309955.1">
    <property type="nucleotide sequence ID" value="NZ_PPPD01000001.1"/>
</dbReference>
<keyword evidence="4 8" id="KW-0479">Metal-binding</keyword>
<comment type="function">
    <text evidence="8">Toxic component of a toxin-antitoxin (TA) system. An RNase.</text>
</comment>
<dbReference type="InterPro" id="IPR022907">
    <property type="entry name" value="VapC_family"/>
</dbReference>
<evidence type="ECO:0000313" key="10">
    <source>
        <dbReference type="EMBL" id="PNY80382.1"/>
    </source>
</evidence>
<dbReference type="InterPro" id="IPR002716">
    <property type="entry name" value="PIN_dom"/>
</dbReference>
<keyword evidence="8" id="KW-0800">Toxin</keyword>
<dbReference type="GO" id="GO:0000287">
    <property type="term" value="F:magnesium ion binding"/>
    <property type="evidence" value="ECO:0007669"/>
    <property type="project" value="UniProtKB-UniRule"/>
</dbReference>